<evidence type="ECO:0000313" key="2">
    <source>
        <dbReference type="Proteomes" id="UP000831484"/>
    </source>
</evidence>
<evidence type="ECO:0000313" key="1">
    <source>
        <dbReference type="EMBL" id="UPU40539.1"/>
    </source>
</evidence>
<dbReference type="RefSeq" id="WP_041815016.1">
    <property type="nucleotide sequence ID" value="NZ_CP096563.1"/>
</dbReference>
<proteinExistence type="predicted"/>
<accession>A0AB38R6X0</accession>
<dbReference type="EMBL" id="CP096563">
    <property type="protein sequence ID" value="UPU40539.1"/>
    <property type="molecule type" value="Genomic_DNA"/>
</dbReference>
<sequence length="62" mass="6679">MKINVNIDTALSDDDVLDLIDETRCAGIGPQAQVASRMAVAQALLGLTQEVRALREEIAAKR</sequence>
<name>A0AB38R6X0_RHOSG</name>
<reference evidence="2" key="1">
    <citation type="journal article" date="2022" name="Environ. Microbiol.">
        <title>Functional analysis, diversity, and distribution of carbendazim hydrolases MheI and CbmA, responsible for the initial step in carbendazim degradation.</title>
        <authorList>
            <person name="Zhang M."/>
            <person name="Bai X."/>
            <person name="Li Q."/>
            <person name="Zhang L."/>
            <person name="Zhu Q."/>
            <person name="Gao S."/>
            <person name="Ke Z."/>
            <person name="Jiang M."/>
            <person name="Hu J."/>
            <person name="Qiu J."/>
            <person name="Hong Q."/>
        </authorList>
    </citation>
    <scope>NUCLEOTIDE SEQUENCE [LARGE SCALE GENOMIC DNA]</scope>
    <source>
        <strain evidence="2">djl-6</strain>
    </source>
</reference>
<protein>
    <submittedName>
        <fullName evidence="1">Uncharacterized protein</fullName>
    </submittedName>
</protein>
<organism evidence="1 2">
    <name type="scientific">Rhodococcus qingshengii JCM 15477</name>
    <dbReference type="NCBI Taxonomy" id="1303681"/>
    <lineage>
        <taxon>Bacteria</taxon>
        <taxon>Bacillati</taxon>
        <taxon>Actinomycetota</taxon>
        <taxon>Actinomycetes</taxon>
        <taxon>Mycobacteriales</taxon>
        <taxon>Nocardiaceae</taxon>
        <taxon>Rhodococcus</taxon>
        <taxon>Rhodococcus erythropolis group</taxon>
    </lineage>
</organism>
<dbReference type="Proteomes" id="UP000831484">
    <property type="component" value="Chromosome"/>
</dbReference>
<dbReference type="AlphaFoldDB" id="A0AB38R6X0"/>
<gene>
    <name evidence="1" type="ORF">M0639_15735</name>
</gene>
<keyword evidence="2" id="KW-1185">Reference proteome</keyword>